<feature type="domain" description="Serine aminopeptidase S33" evidence="3">
    <location>
        <begin position="35"/>
        <end position="143"/>
    </location>
</feature>
<keyword evidence="4" id="KW-0031">Aminopeptidase</keyword>
<evidence type="ECO:0000256" key="1">
    <source>
        <dbReference type="ARBA" id="ARBA00008645"/>
    </source>
</evidence>
<dbReference type="PANTHER" id="PTHR22946:SF9">
    <property type="entry name" value="POLYKETIDE TRANSFERASE AF380"/>
    <property type="match status" value="1"/>
</dbReference>
<evidence type="ECO:0000313" key="5">
    <source>
        <dbReference type="Proteomes" id="UP000184440"/>
    </source>
</evidence>
<dbReference type="RefSeq" id="WP_073260162.1">
    <property type="nucleotide sequence ID" value="NZ_FRCS01000007.1"/>
</dbReference>
<dbReference type="AlphaFoldDB" id="A0A1M7TYI1"/>
<dbReference type="Proteomes" id="UP000184440">
    <property type="component" value="Unassembled WGS sequence"/>
</dbReference>
<evidence type="ECO:0000313" key="4">
    <source>
        <dbReference type="EMBL" id="SHN75801.1"/>
    </source>
</evidence>
<protein>
    <submittedName>
        <fullName evidence="4">Serine aminopeptidase, S33</fullName>
    </submittedName>
</protein>
<dbReference type="GO" id="GO:0004177">
    <property type="term" value="F:aminopeptidase activity"/>
    <property type="evidence" value="ECO:0007669"/>
    <property type="project" value="UniProtKB-KW"/>
</dbReference>
<evidence type="ECO:0000259" key="3">
    <source>
        <dbReference type="Pfam" id="PF12146"/>
    </source>
</evidence>
<dbReference type="InterPro" id="IPR022742">
    <property type="entry name" value="Hydrolase_4"/>
</dbReference>
<dbReference type="GO" id="GO:0052689">
    <property type="term" value="F:carboxylic ester hydrolase activity"/>
    <property type="evidence" value="ECO:0007669"/>
    <property type="project" value="UniProtKB-ARBA"/>
</dbReference>
<sequence>MTHATIRFRSGTDDCDAWHFAAADDSLATDAGRPIAVMAHGLAGTKDSGLEAFALGLSAAGLDVLVFDYRGFGASGGEPRQTVSVDAQLEDYRSAMRTAAALPGVDASRLVLWGESLSGGTVLRAAAGRADVAAVVSMVPLVDGFAAGRHAVRSVPLPAIARASALGIAGSLGALAGRRPPMIPVVGRPGEVAALSLPGYYEDYHAIAGPTWRNELAATIVTELGPGYRPARAIRGLRAPWLVQIADFDRSAPPHSAAKAAFRGRAEVRHYPCDHFDTQPGKPWHEPAVAHQAAFLRRVLTTTGARARANR</sequence>
<dbReference type="InterPro" id="IPR050261">
    <property type="entry name" value="FrsA_esterase"/>
</dbReference>
<reference evidence="4 5" key="1">
    <citation type="submission" date="2016-11" db="EMBL/GenBank/DDBJ databases">
        <authorList>
            <person name="Jaros S."/>
            <person name="Januszkiewicz K."/>
            <person name="Wedrychowicz H."/>
        </authorList>
    </citation>
    <scope>NUCLEOTIDE SEQUENCE [LARGE SCALE GENOMIC DNA]</scope>
    <source>
        <strain evidence="4 5">DSM 46144</strain>
    </source>
</reference>
<organism evidence="4 5">
    <name type="scientific">Cryptosporangium aurantiacum</name>
    <dbReference type="NCBI Taxonomy" id="134849"/>
    <lineage>
        <taxon>Bacteria</taxon>
        <taxon>Bacillati</taxon>
        <taxon>Actinomycetota</taxon>
        <taxon>Actinomycetes</taxon>
        <taxon>Cryptosporangiales</taxon>
        <taxon>Cryptosporangiaceae</taxon>
        <taxon>Cryptosporangium</taxon>
    </lineage>
</organism>
<dbReference type="STRING" id="134849.SAMN05443668_107383"/>
<name>A0A1M7TYI1_9ACTN</name>
<dbReference type="Gene3D" id="3.40.50.1820">
    <property type="entry name" value="alpha/beta hydrolase"/>
    <property type="match status" value="1"/>
</dbReference>
<proteinExistence type="inferred from homology"/>
<dbReference type="EMBL" id="FRCS01000007">
    <property type="protein sequence ID" value="SHN75801.1"/>
    <property type="molecule type" value="Genomic_DNA"/>
</dbReference>
<dbReference type="Pfam" id="PF12146">
    <property type="entry name" value="Hydrolase_4"/>
    <property type="match status" value="1"/>
</dbReference>
<dbReference type="InterPro" id="IPR029058">
    <property type="entry name" value="AB_hydrolase_fold"/>
</dbReference>
<dbReference type="SUPFAM" id="SSF53474">
    <property type="entry name" value="alpha/beta-Hydrolases"/>
    <property type="match status" value="1"/>
</dbReference>
<accession>A0A1M7TYI1</accession>
<keyword evidence="4" id="KW-0645">Protease</keyword>
<gene>
    <name evidence="4" type="ORF">SAMN05443668_107383</name>
</gene>
<comment type="similarity">
    <text evidence="1">Belongs to the AB hydrolase superfamily.</text>
</comment>
<evidence type="ECO:0000256" key="2">
    <source>
        <dbReference type="ARBA" id="ARBA00022801"/>
    </source>
</evidence>
<keyword evidence="5" id="KW-1185">Reference proteome</keyword>
<keyword evidence="2" id="KW-0378">Hydrolase</keyword>
<dbReference type="PANTHER" id="PTHR22946">
    <property type="entry name" value="DIENELACTONE HYDROLASE DOMAIN-CONTAINING PROTEIN-RELATED"/>
    <property type="match status" value="1"/>
</dbReference>
<dbReference type="OrthoDB" id="5902829at2"/>